<dbReference type="EC" id="2.7.8.-" evidence="8"/>
<dbReference type="InterPro" id="IPR025202">
    <property type="entry name" value="PLD-like_dom"/>
</dbReference>
<evidence type="ECO:0000313" key="12">
    <source>
        <dbReference type="Proteomes" id="UP000571084"/>
    </source>
</evidence>
<keyword evidence="12" id="KW-1185">Reference proteome</keyword>
<evidence type="ECO:0000313" key="11">
    <source>
        <dbReference type="EMBL" id="MBB5199023.1"/>
    </source>
</evidence>
<dbReference type="Proteomes" id="UP000571084">
    <property type="component" value="Unassembled WGS sequence"/>
</dbReference>
<keyword evidence="7 9" id="KW-0472">Membrane</keyword>
<organism evidence="11 12">
    <name type="scientific">Glaciimonas immobilis</name>
    <dbReference type="NCBI Taxonomy" id="728004"/>
    <lineage>
        <taxon>Bacteria</taxon>
        <taxon>Pseudomonadati</taxon>
        <taxon>Pseudomonadota</taxon>
        <taxon>Betaproteobacteria</taxon>
        <taxon>Burkholderiales</taxon>
        <taxon>Oxalobacteraceae</taxon>
        <taxon>Glaciimonas</taxon>
    </lineage>
</organism>
<feature type="domain" description="PLD phosphodiesterase" evidence="10">
    <location>
        <begin position="206"/>
        <end position="233"/>
    </location>
</feature>
<keyword evidence="5" id="KW-0677">Repeat</keyword>
<dbReference type="GO" id="GO:0032049">
    <property type="term" value="P:cardiolipin biosynthetic process"/>
    <property type="evidence" value="ECO:0007669"/>
    <property type="project" value="UniProtKB-UniRule"/>
</dbReference>
<dbReference type="CDD" id="cd09110">
    <property type="entry name" value="PLDc_CLS_1"/>
    <property type="match status" value="1"/>
</dbReference>
<dbReference type="Gene3D" id="3.30.870.10">
    <property type="entry name" value="Endonuclease Chain A"/>
    <property type="match status" value="2"/>
</dbReference>
<dbReference type="Pfam" id="PF13091">
    <property type="entry name" value="PLDc_2"/>
    <property type="match status" value="2"/>
</dbReference>
<dbReference type="RefSeq" id="WP_245182215.1">
    <property type="nucleotide sequence ID" value="NZ_JAAOZT010000002.1"/>
</dbReference>
<reference evidence="11 12" key="1">
    <citation type="submission" date="2020-08" db="EMBL/GenBank/DDBJ databases">
        <title>Genomic Encyclopedia of Type Strains, Phase IV (KMG-IV): sequencing the most valuable type-strain genomes for metagenomic binning, comparative biology and taxonomic classification.</title>
        <authorList>
            <person name="Goeker M."/>
        </authorList>
    </citation>
    <scope>NUCLEOTIDE SEQUENCE [LARGE SCALE GENOMIC DNA]</scope>
    <source>
        <strain evidence="11 12">DSM 23240</strain>
    </source>
</reference>
<dbReference type="GO" id="GO:0008808">
    <property type="term" value="F:cardiolipin synthase activity"/>
    <property type="evidence" value="ECO:0007669"/>
    <property type="project" value="UniProtKB-UniRule"/>
</dbReference>
<name>A0A840RMN3_9BURK</name>
<evidence type="ECO:0000259" key="10">
    <source>
        <dbReference type="PROSITE" id="PS50035"/>
    </source>
</evidence>
<keyword evidence="6 9" id="KW-1133">Transmembrane helix</keyword>
<dbReference type="NCBIfam" id="TIGR04265">
    <property type="entry name" value="bac_cardiolipin"/>
    <property type="match status" value="1"/>
</dbReference>
<comment type="subcellular location">
    <subcellularLocation>
        <location evidence="1">Cell membrane</location>
    </subcellularLocation>
</comment>
<evidence type="ECO:0000256" key="4">
    <source>
        <dbReference type="ARBA" id="ARBA00022692"/>
    </source>
</evidence>
<evidence type="ECO:0000256" key="9">
    <source>
        <dbReference type="SAM" id="Phobius"/>
    </source>
</evidence>
<dbReference type="PANTHER" id="PTHR21248">
    <property type="entry name" value="CARDIOLIPIN SYNTHASE"/>
    <property type="match status" value="1"/>
</dbReference>
<evidence type="ECO:0000256" key="3">
    <source>
        <dbReference type="ARBA" id="ARBA00022679"/>
    </source>
</evidence>
<dbReference type="SUPFAM" id="SSF56024">
    <property type="entry name" value="Phospholipase D/nuclease"/>
    <property type="match status" value="2"/>
</dbReference>
<feature type="transmembrane region" description="Helical" evidence="9">
    <location>
        <begin position="21"/>
        <end position="40"/>
    </location>
</feature>
<comment type="caution">
    <text evidence="11">The sequence shown here is derived from an EMBL/GenBank/DDBJ whole genome shotgun (WGS) entry which is preliminary data.</text>
</comment>
<evidence type="ECO:0000256" key="8">
    <source>
        <dbReference type="NCBIfam" id="TIGR04265"/>
    </source>
</evidence>
<accession>A0A840RMN3</accession>
<feature type="domain" description="PLD phosphodiesterase" evidence="10">
    <location>
        <begin position="389"/>
        <end position="416"/>
    </location>
</feature>
<evidence type="ECO:0000256" key="1">
    <source>
        <dbReference type="ARBA" id="ARBA00004236"/>
    </source>
</evidence>
<proteinExistence type="predicted"/>
<protein>
    <recommendedName>
        <fullName evidence="8">Cardiolipin synthase</fullName>
        <ecNumber evidence="8">2.7.8.-</ecNumber>
    </recommendedName>
</protein>
<evidence type="ECO:0000256" key="5">
    <source>
        <dbReference type="ARBA" id="ARBA00022737"/>
    </source>
</evidence>
<evidence type="ECO:0000256" key="6">
    <source>
        <dbReference type="ARBA" id="ARBA00022989"/>
    </source>
</evidence>
<dbReference type="InterPro" id="IPR022924">
    <property type="entry name" value="Cardiolipin_synthase"/>
</dbReference>
<keyword evidence="3 11" id="KW-0808">Transferase</keyword>
<dbReference type="EMBL" id="JACHHQ010000001">
    <property type="protein sequence ID" value="MBB5199023.1"/>
    <property type="molecule type" value="Genomic_DNA"/>
</dbReference>
<keyword evidence="2" id="KW-1003">Cell membrane</keyword>
<dbReference type="CDD" id="cd09159">
    <property type="entry name" value="PLDc_ybhO_like_2"/>
    <property type="match status" value="1"/>
</dbReference>
<evidence type="ECO:0000256" key="7">
    <source>
        <dbReference type="ARBA" id="ARBA00023136"/>
    </source>
</evidence>
<keyword evidence="4 9" id="KW-0812">Transmembrane</keyword>
<dbReference type="SMART" id="SM00155">
    <property type="entry name" value="PLDc"/>
    <property type="match status" value="2"/>
</dbReference>
<dbReference type="PROSITE" id="PS50035">
    <property type="entry name" value="PLD"/>
    <property type="match status" value="2"/>
</dbReference>
<gene>
    <name evidence="11" type="ORF">HNR39_000833</name>
</gene>
<dbReference type="AlphaFoldDB" id="A0A840RMN3"/>
<dbReference type="GO" id="GO:0005886">
    <property type="term" value="C:plasma membrane"/>
    <property type="evidence" value="ECO:0007669"/>
    <property type="project" value="UniProtKB-SubCell"/>
</dbReference>
<dbReference type="PANTHER" id="PTHR21248:SF22">
    <property type="entry name" value="PHOSPHOLIPASE D"/>
    <property type="match status" value="1"/>
</dbReference>
<dbReference type="InterPro" id="IPR001736">
    <property type="entry name" value="PLipase_D/transphosphatidylase"/>
</dbReference>
<sequence>MKFTMQFVERFATGLTTRSNLALFVPLGRILLVAILGLAASSCASLPDVSTLNEQPVAGSLALKDRQENLRASSVLVSRLRHSHVDLQRLAALENAAATAPPIKGNKVTLLFDGPQTLNAMIEAIAHAKNNINLETYIFDQDPLGLKFANLLIEKQRAGVQVNIIYDSVGTIGTPADFFERMRSAGIKLVEFNPVNPLKRIGAWRLNNRDHRKILVVDGKTAFTGGVNISAAYANSSLFRSQKNTHGIIGWRDTHIMIEGPAAAFLQLSFMRTWARQGTEDLPDLAYFPPLQKSGDKVVRVLISRPDGDFILYKAYMQALQNAKKTIHITTPYFAPDQQMVKALTDAAQRGVEVSMIFPSVSDSGLASQAGQSYYDQLLAAGIKIYRLQVAILHAKTAVIDGNWSTVGSANMDIRSFLHNYEANVVVLGEEFGGEMENAFDDDLSTSDEITKDEWSRRSFADRIKEWAARSLGYWL</sequence>
<evidence type="ECO:0000256" key="2">
    <source>
        <dbReference type="ARBA" id="ARBA00022475"/>
    </source>
</evidence>